<dbReference type="AlphaFoldDB" id="A0A0M6XNZ6"/>
<evidence type="ECO:0000256" key="1">
    <source>
        <dbReference type="SAM" id="Phobius"/>
    </source>
</evidence>
<dbReference type="STRING" id="282197.SAMN04488517_106122"/>
<dbReference type="InterPro" id="IPR009339">
    <property type="entry name" value="DUF998"/>
</dbReference>
<evidence type="ECO:0000313" key="3">
    <source>
        <dbReference type="Proteomes" id="UP000048908"/>
    </source>
</evidence>
<evidence type="ECO:0008006" key="4">
    <source>
        <dbReference type="Google" id="ProtNLM"/>
    </source>
</evidence>
<keyword evidence="1" id="KW-1133">Transmembrane helix</keyword>
<dbReference type="Pfam" id="PF06197">
    <property type="entry name" value="DUF998"/>
    <property type="match status" value="1"/>
</dbReference>
<feature type="transmembrane region" description="Helical" evidence="1">
    <location>
        <begin position="127"/>
        <end position="147"/>
    </location>
</feature>
<protein>
    <recommendedName>
        <fullName evidence="4">DUF998 domain-containing protein</fullName>
    </recommendedName>
</protein>
<keyword evidence="1" id="KW-0812">Transmembrane</keyword>
<dbReference type="EMBL" id="CXPG01000011">
    <property type="protein sequence ID" value="CTQ31744.1"/>
    <property type="molecule type" value="Genomic_DNA"/>
</dbReference>
<sequence length="216" mass="23305">MPVDPHPFAGPLPEHPHLLRTLGWIALLGPAVFIAMLIVADVVVPDHDWIADTVSDLGAGRYEWIADVGIYAYSAALLACAVGAAHAHLGGRGWTFGIYGLILLGLIVFLIGARNEYGDGDSEGWEIHSYLVWVLGALFAAVPWAMSEGAGRIAPALKWSCRAVTVLWVPLAPPFFIFPTGWDGLYERMLGAITFVFVVSIGFALIGRARAIETRI</sequence>
<feature type="transmembrane region" description="Helical" evidence="1">
    <location>
        <begin position="21"/>
        <end position="44"/>
    </location>
</feature>
<dbReference type="RefSeq" id="WP_055681227.1">
    <property type="nucleotide sequence ID" value="NZ_CXPG01000011.1"/>
</dbReference>
<feature type="transmembrane region" description="Helical" evidence="1">
    <location>
        <begin position="64"/>
        <end position="84"/>
    </location>
</feature>
<dbReference type="Proteomes" id="UP000048908">
    <property type="component" value="Unassembled WGS sequence"/>
</dbReference>
<proteinExistence type="predicted"/>
<reference evidence="2 3" key="1">
    <citation type="submission" date="2015-07" db="EMBL/GenBank/DDBJ databases">
        <authorList>
            <person name="Noorani M."/>
        </authorList>
    </citation>
    <scope>NUCLEOTIDE SEQUENCE [LARGE SCALE GENOMIC DNA]</scope>
    <source>
        <strain evidence="2 3">CECT 5088</strain>
    </source>
</reference>
<organism evidence="2 3">
    <name type="scientific">Jannaschia rubra</name>
    <dbReference type="NCBI Taxonomy" id="282197"/>
    <lineage>
        <taxon>Bacteria</taxon>
        <taxon>Pseudomonadati</taxon>
        <taxon>Pseudomonadota</taxon>
        <taxon>Alphaproteobacteria</taxon>
        <taxon>Rhodobacterales</taxon>
        <taxon>Roseobacteraceae</taxon>
        <taxon>Jannaschia</taxon>
    </lineage>
</organism>
<name>A0A0M6XNZ6_9RHOB</name>
<accession>A0A0M6XNZ6</accession>
<keyword evidence="1" id="KW-0472">Membrane</keyword>
<keyword evidence="3" id="KW-1185">Reference proteome</keyword>
<feature type="transmembrane region" description="Helical" evidence="1">
    <location>
        <begin position="96"/>
        <end position="115"/>
    </location>
</feature>
<dbReference type="OrthoDB" id="581705at2"/>
<gene>
    <name evidence="2" type="ORF">JAN5088_00503</name>
</gene>
<feature type="transmembrane region" description="Helical" evidence="1">
    <location>
        <begin position="189"/>
        <end position="207"/>
    </location>
</feature>
<evidence type="ECO:0000313" key="2">
    <source>
        <dbReference type="EMBL" id="CTQ31744.1"/>
    </source>
</evidence>
<feature type="transmembrane region" description="Helical" evidence="1">
    <location>
        <begin position="159"/>
        <end position="177"/>
    </location>
</feature>